<organism evidence="1">
    <name type="scientific">Iconisemion striatum</name>
    <dbReference type="NCBI Taxonomy" id="60296"/>
    <lineage>
        <taxon>Eukaryota</taxon>
        <taxon>Metazoa</taxon>
        <taxon>Chordata</taxon>
        <taxon>Craniata</taxon>
        <taxon>Vertebrata</taxon>
        <taxon>Euteleostomi</taxon>
        <taxon>Actinopterygii</taxon>
        <taxon>Neopterygii</taxon>
        <taxon>Teleostei</taxon>
        <taxon>Neoteleostei</taxon>
        <taxon>Acanthomorphata</taxon>
        <taxon>Ovalentaria</taxon>
        <taxon>Atherinomorphae</taxon>
        <taxon>Cyprinodontiformes</taxon>
        <taxon>Nothobranchiidae</taxon>
        <taxon>Iconisemion</taxon>
    </lineage>
</organism>
<feature type="non-terminal residue" evidence="1">
    <location>
        <position position="35"/>
    </location>
</feature>
<evidence type="ECO:0000313" key="1">
    <source>
        <dbReference type="EMBL" id="SBP10606.1"/>
    </source>
</evidence>
<feature type="non-terminal residue" evidence="1">
    <location>
        <position position="1"/>
    </location>
</feature>
<reference evidence="1" key="1">
    <citation type="submission" date="2016-05" db="EMBL/GenBank/DDBJ databases">
        <authorList>
            <person name="Lavstsen T."/>
            <person name="Jespersen J.S."/>
        </authorList>
    </citation>
    <scope>NUCLEOTIDE SEQUENCE</scope>
    <source>
        <tissue evidence="1">Brain</tissue>
    </source>
</reference>
<dbReference type="AlphaFoldDB" id="A0A1A7WY17"/>
<dbReference type="EMBL" id="HADW01009206">
    <property type="protein sequence ID" value="SBP10606.1"/>
    <property type="molecule type" value="Transcribed_RNA"/>
</dbReference>
<sequence length="35" mass="4579">VYYQLLWRLFLKKKKRRERKKDWHPFLGLIICWCL</sequence>
<accession>A0A1A7WY17</accession>
<gene>
    <name evidence="1" type="primary">MORN5</name>
</gene>
<protein>
    <submittedName>
        <fullName evidence="1">MORN repeat containing 5</fullName>
    </submittedName>
</protein>
<name>A0A1A7WY17_9TELE</name>
<reference evidence="1" key="2">
    <citation type="submission" date="2016-06" db="EMBL/GenBank/DDBJ databases">
        <title>The genome of a short-lived fish provides insights into sex chromosome evolution and the genetic control of aging.</title>
        <authorList>
            <person name="Reichwald K."/>
            <person name="Felder M."/>
            <person name="Petzold A."/>
            <person name="Koch P."/>
            <person name="Groth M."/>
            <person name="Platzer M."/>
        </authorList>
    </citation>
    <scope>NUCLEOTIDE SEQUENCE</scope>
    <source>
        <tissue evidence="1">Brain</tissue>
    </source>
</reference>
<proteinExistence type="predicted"/>